<keyword evidence="2" id="KW-1185">Reference proteome</keyword>
<reference evidence="1 2" key="1">
    <citation type="submission" date="2018-05" db="EMBL/GenBank/DDBJ databases">
        <title>Novel Campyloabacter and Helicobacter Species and Strains.</title>
        <authorList>
            <person name="Mannion A.J."/>
            <person name="Shen Z."/>
            <person name="Fox J.G."/>
        </authorList>
    </citation>
    <scope>NUCLEOTIDE SEQUENCE [LARGE SCALE GENOMIC DNA]</scope>
    <source>
        <strain evidence="2">MIT17-664</strain>
    </source>
</reference>
<dbReference type="OrthoDB" id="5337924at2"/>
<comment type="caution">
    <text evidence="1">The sequence shown here is derived from an EMBL/GenBank/DDBJ whole genome shotgun (WGS) entry which is preliminary data.</text>
</comment>
<organism evidence="1 2">
    <name type="scientific">Campylobacter estrildidarum</name>
    <dbReference type="NCBI Taxonomy" id="2510189"/>
    <lineage>
        <taxon>Bacteria</taxon>
        <taxon>Pseudomonadati</taxon>
        <taxon>Campylobacterota</taxon>
        <taxon>Epsilonproteobacteria</taxon>
        <taxon>Campylobacterales</taxon>
        <taxon>Campylobacteraceae</taxon>
        <taxon>Campylobacter</taxon>
    </lineage>
</organism>
<accession>A0A4U7BCI7</accession>
<dbReference type="EMBL" id="NXLZ01000014">
    <property type="protein sequence ID" value="TKX29138.1"/>
    <property type="molecule type" value="Genomic_DNA"/>
</dbReference>
<dbReference type="RefSeq" id="WP_137621164.1">
    <property type="nucleotide sequence ID" value="NZ_NXLZ01000014.1"/>
</dbReference>
<sequence length="378" mass="43770">MKNTLIIFENSLSSLNKEEAKDLLEDLSFNLACKQIMRNPHNVQKILNSLLIEFLTVLKKLNLFSDENVTKVIKALVKASIEDTKNTLYGYMNEVEILNKKIENQKNLVKNQISNHFFEFENILQECKFDDEFKGSLNDAILFDIEMLGILKETAESAFLTTLEKAEDIELTSNEIAKNLIYNAICEAHFEKERILKISSIILNTVFEIANESMAYAKDLCLGVIKGTQEGITLAIEKFKSSLSYATFEEDISLKSKELIGIEDDFIELLKEELKKQNNPVKEIVENLLEYELDSLFAKFKRLATESREQLILVLNDIKKNPKINDFNKLTQNKLNRFKQEIYELENMVNEKYKDLNSQKAKKLGIRLWEKAKNLIKK</sequence>
<evidence type="ECO:0000313" key="1">
    <source>
        <dbReference type="EMBL" id="TKX29138.1"/>
    </source>
</evidence>
<name>A0A4U7BCI7_9BACT</name>
<evidence type="ECO:0000313" key="2">
    <source>
        <dbReference type="Proteomes" id="UP000308838"/>
    </source>
</evidence>
<proteinExistence type="predicted"/>
<gene>
    <name evidence="1" type="ORF">CQA69_07515</name>
</gene>
<dbReference type="Proteomes" id="UP000308838">
    <property type="component" value="Unassembled WGS sequence"/>
</dbReference>
<protein>
    <submittedName>
        <fullName evidence="1">Uncharacterized protein</fullName>
    </submittedName>
</protein>
<dbReference type="AlphaFoldDB" id="A0A4U7BCI7"/>